<sequence>MARLKSVVFRLANDQRSGGLVMDVFALSNVRAALEQEARLANELQQYINNAQSDLLVAAKDDIQATSPEATKYNNPTQPQNLALGIYFTVNLAFGLHNLNHRIPARLGARTKLPHGAPRLVVPQKIWALWTNMRFLEIYRAWDRGSVCHHGSNRSQSPKQEDLMAFSSWDSCDWGSGPNANFEIIVPEDVFTQFTLLDQEARTASKRGIDSPTIPTE</sequence>
<comment type="caution">
    <text evidence="1">The sequence shown here is derived from an EMBL/GenBank/DDBJ whole genome shotgun (WGS) entry which is preliminary data.</text>
</comment>
<evidence type="ECO:0000313" key="2">
    <source>
        <dbReference type="Proteomes" id="UP000799755"/>
    </source>
</evidence>
<protein>
    <submittedName>
        <fullName evidence="1">Uncharacterized protein</fullName>
    </submittedName>
</protein>
<dbReference type="Proteomes" id="UP000799755">
    <property type="component" value="Unassembled WGS sequence"/>
</dbReference>
<keyword evidence="2" id="KW-1185">Reference proteome</keyword>
<dbReference type="EMBL" id="MU003505">
    <property type="protein sequence ID" value="KAF2471423.1"/>
    <property type="molecule type" value="Genomic_DNA"/>
</dbReference>
<accession>A0ACB6QWN3</accession>
<gene>
    <name evidence="1" type="ORF">BDR25DRAFT_354662</name>
</gene>
<reference evidence="1" key="1">
    <citation type="journal article" date="2020" name="Stud. Mycol.">
        <title>101 Dothideomycetes genomes: a test case for predicting lifestyles and emergence of pathogens.</title>
        <authorList>
            <person name="Haridas S."/>
            <person name="Albert R."/>
            <person name="Binder M."/>
            <person name="Bloem J."/>
            <person name="Labutti K."/>
            <person name="Salamov A."/>
            <person name="Andreopoulos B."/>
            <person name="Baker S."/>
            <person name="Barry K."/>
            <person name="Bills G."/>
            <person name="Bluhm B."/>
            <person name="Cannon C."/>
            <person name="Castanera R."/>
            <person name="Culley D."/>
            <person name="Daum C."/>
            <person name="Ezra D."/>
            <person name="Gonzalez J."/>
            <person name="Henrissat B."/>
            <person name="Kuo A."/>
            <person name="Liang C."/>
            <person name="Lipzen A."/>
            <person name="Lutzoni F."/>
            <person name="Magnuson J."/>
            <person name="Mondo S."/>
            <person name="Nolan M."/>
            <person name="Ohm R."/>
            <person name="Pangilinan J."/>
            <person name="Park H.-J."/>
            <person name="Ramirez L."/>
            <person name="Alfaro M."/>
            <person name="Sun H."/>
            <person name="Tritt A."/>
            <person name="Yoshinaga Y."/>
            <person name="Zwiers L.-H."/>
            <person name="Turgeon B."/>
            <person name="Goodwin S."/>
            <person name="Spatafora J."/>
            <person name="Crous P."/>
            <person name="Grigoriev I."/>
        </authorList>
    </citation>
    <scope>NUCLEOTIDE SEQUENCE</scope>
    <source>
        <strain evidence="1">ATCC 200398</strain>
    </source>
</reference>
<organism evidence="1 2">
    <name type="scientific">Lindgomyces ingoldianus</name>
    <dbReference type="NCBI Taxonomy" id="673940"/>
    <lineage>
        <taxon>Eukaryota</taxon>
        <taxon>Fungi</taxon>
        <taxon>Dikarya</taxon>
        <taxon>Ascomycota</taxon>
        <taxon>Pezizomycotina</taxon>
        <taxon>Dothideomycetes</taxon>
        <taxon>Pleosporomycetidae</taxon>
        <taxon>Pleosporales</taxon>
        <taxon>Lindgomycetaceae</taxon>
        <taxon>Lindgomyces</taxon>
    </lineage>
</organism>
<name>A0ACB6QWN3_9PLEO</name>
<proteinExistence type="predicted"/>
<evidence type="ECO:0000313" key="1">
    <source>
        <dbReference type="EMBL" id="KAF2471423.1"/>
    </source>
</evidence>